<evidence type="ECO:0000313" key="2">
    <source>
        <dbReference type="EMBL" id="GJU04492.1"/>
    </source>
</evidence>
<proteinExistence type="predicted"/>
<keyword evidence="3" id="KW-1185">Reference proteome</keyword>
<name>A0ABQ5IW84_9ASTR</name>
<evidence type="ECO:0000256" key="1">
    <source>
        <dbReference type="SAM" id="Coils"/>
    </source>
</evidence>
<dbReference type="EMBL" id="BQNB010021253">
    <property type="protein sequence ID" value="GJU04492.1"/>
    <property type="molecule type" value="Genomic_DNA"/>
</dbReference>
<keyword evidence="1" id="KW-0175">Coiled coil</keyword>
<feature type="coiled-coil region" evidence="1">
    <location>
        <begin position="8"/>
        <end position="35"/>
    </location>
</feature>
<accession>A0ABQ5IW84</accession>
<dbReference type="Proteomes" id="UP001151760">
    <property type="component" value="Unassembled WGS sequence"/>
</dbReference>
<sequence length="151" mass="17650">MFKDLEYVQSLEKEVDELESGKAEFSNEYDLLIQECVSKDIMCVILRSFDNLYEYPEMACNYLEAIAKCECLQNELSKLNENVKNKSFNEMTRKFEAPEFPEFFEINKLKAQIQDKSSVINELKKLIEKLKGKYVDTKFGKPSVVRQANAF</sequence>
<organism evidence="2 3">
    <name type="scientific">Tanacetum coccineum</name>
    <dbReference type="NCBI Taxonomy" id="301880"/>
    <lineage>
        <taxon>Eukaryota</taxon>
        <taxon>Viridiplantae</taxon>
        <taxon>Streptophyta</taxon>
        <taxon>Embryophyta</taxon>
        <taxon>Tracheophyta</taxon>
        <taxon>Spermatophyta</taxon>
        <taxon>Magnoliopsida</taxon>
        <taxon>eudicotyledons</taxon>
        <taxon>Gunneridae</taxon>
        <taxon>Pentapetalae</taxon>
        <taxon>asterids</taxon>
        <taxon>campanulids</taxon>
        <taxon>Asterales</taxon>
        <taxon>Asteraceae</taxon>
        <taxon>Asteroideae</taxon>
        <taxon>Anthemideae</taxon>
        <taxon>Anthemidinae</taxon>
        <taxon>Tanacetum</taxon>
    </lineage>
</organism>
<protein>
    <submittedName>
        <fullName evidence="2">Uncharacterized protein</fullName>
    </submittedName>
</protein>
<feature type="coiled-coil region" evidence="1">
    <location>
        <begin position="62"/>
        <end position="133"/>
    </location>
</feature>
<evidence type="ECO:0000313" key="3">
    <source>
        <dbReference type="Proteomes" id="UP001151760"/>
    </source>
</evidence>
<gene>
    <name evidence="2" type="ORF">Tco_1120922</name>
</gene>
<reference evidence="2" key="2">
    <citation type="submission" date="2022-01" db="EMBL/GenBank/DDBJ databases">
        <authorList>
            <person name="Yamashiro T."/>
            <person name="Shiraishi A."/>
            <person name="Satake H."/>
            <person name="Nakayama K."/>
        </authorList>
    </citation>
    <scope>NUCLEOTIDE SEQUENCE</scope>
</reference>
<reference evidence="2" key="1">
    <citation type="journal article" date="2022" name="Int. J. Mol. Sci.">
        <title>Draft Genome of Tanacetum Coccineum: Genomic Comparison of Closely Related Tanacetum-Family Plants.</title>
        <authorList>
            <person name="Yamashiro T."/>
            <person name="Shiraishi A."/>
            <person name="Nakayama K."/>
            <person name="Satake H."/>
        </authorList>
    </citation>
    <scope>NUCLEOTIDE SEQUENCE</scope>
</reference>
<comment type="caution">
    <text evidence="2">The sequence shown here is derived from an EMBL/GenBank/DDBJ whole genome shotgun (WGS) entry which is preliminary data.</text>
</comment>